<evidence type="ECO:0000259" key="9">
    <source>
        <dbReference type="PROSITE" id="PS50841"/>
    </source>
</evidence>
<evidence type="ECO:0000256" key="1">
    <source>
        <dbReference type="ARBA" id="ARBA00004496"/>
    </source>
</evidence>
<evidence type="ECO:0000259" key="7">
    <source>
        <dbReference type="PROSITE" id="PS50106"/>
    </source>
</evidence>
<name>A0ABD2PRR4_9PLAT</name>
<dbReference type="Pfam" id="PF00778">
    <property type="entry name" value="DIX"/>
    <property type="match status" value="1"/>
</dbReference>
<dbReference type="CDD" id="cd06717">
    <property type="entry name" value="PDZ_Dishevelled-like"/>
    <property type="match status" value="1"/>
</dbReference>
<dbReference type="PANTHER" id="PTHR10878">
    <property type="entry name" value="SEGMENT POLARITY PROTEIN DISHEVELLED"/>
    <property type="match status" value="1"/>
</dbReference>
<dbReference type="InterPro" id="IPR004217">
    <property type="entry name" value="Tim10-like"/>
</dbReference>
<evidence type="ECO:0000256" key="2">
    <source>
        <dbReference type="ARBA" id="ARBA00008735"/>
    </source>
</evidence>
<dbReference type="Proteomes" id="UP001626550">
    <property type="component" value="Unassembled WGS sequence"/>
</dbReference>
<dbReference type="SMART" id="SM00228">
    <property type="entry name" value="PDZ"/>
    <property type="match status" value="1"/>
</dbReference>
<dbReference type="InterPro" id="IPR036388">
    <property type="entry name" value="WH-like_DNA-bd_sf"/>
</dbReference>
<dbReference type="SUPFAM" id="SSF50156">
    <property type="entry name" value="PDZ domain-like"/>
    <property type="match status" value="1"/>
</dbReference>
<dbReference type="GO" id="GO:0016055">
    <property type="term" value="P:Wnt signaling pathway"/>
    <property type="evidence" value="ECO:0007669"/>
    <property type="project" value="UniProtKB-KW"/>
</dbReference>
<dbReference type="SUPFAM" id="SSF46785">
    <property type="entry name" value="Winged helix' DNA-binding domain"/>
    <property type="match status" value="1"/>
</dbReference>
<evidence type="ECO:0000259" key="8">
    <source>
        <dbReference type="PROSITE" id="PS50186"/>
    </source>
</evidence>
<dbReference type="Pfam" id="PF00595">
    <property type="entry name" value="PDZ"/>
    <property type="match status" value="1"/>
</dbReference>
<dbReference type="Gene3D" id="1.10.10.10">
    <property type="entry name" value="Winged helix-like DNA-binding domain superfamily/Winged helix DNA-binding domain"/>
    <property type="match status" value="1"/>
</dbReference>
<dbReference type="EMBL" id="JBJKFK010003608">
    <property type="protein sequence ID" value="KAL3309723.1"/>
    <property type="molecule type" value="Genomic_DNA"/>
</dbReference>
<comment type="caution">
    <text evidence="10">The sequence shown here is derived from an EMBL/GenBank/DDBJ whole genome shotgun (WGS) entry which is preliminary data.</text>
</comment>
<dbReference type="Gene3D" id="1.10.287.810">
    <property type="entry name" value="Mitochondrial import inner membrane translocase subunit tim13 like domains"/>
    <property type="match status" value="1"/>
</dbReference>
<dbReference type="InterPro" id="IPR001478">
    <property type="entry name" value="PDZ"/>
</dbReference>
<reference evidence="10 11" key="1">
    <citation type="submission" date="2024-11" db="EMBL/GenBank/DDBJ databases">
        <title>Adaptive evolution of stress response genes in parasites aligns with host niche diversity.</title>
        <authorList>
            <person name="Hahn C."/>
            <person name="Resl P."/>
        </authorList>
    </citation>
    <scope>NUCLEOTIDE SEQUENCE [LARGE SCALE GENOMIC DNA]</scope>
    <source>
        <strain evidence="10">EGGRZ-B1_66</strain>
        <tissue evidence="10">Body</tissue>
    </source>
</reference>
<organism evidence="10 11">
    <name type="scientific">Cichlidogyrus casuarinus</name>
    <dbReference type="NCBI Taxonomy" id="1844966"/>
    <lineage>
        <taxon>Eukaryota</taxon>
        <taxon>Metazoa</taxon>
        <taxon>Spiralia</taxon>
        <taxon>Lophotrochozoa</taxon>
        <taxon>Platyhelminthes</taxon>
        <taxon>Monogenea</taxon>
        <taxon>Monopisthocotylea</taxon>
        <taxon>Dactylogyridea</taxon>
        <taxon>Ancyrocephalidae</taxon>
        <taxon>Cichlidogyrus</taxon>
    </lineage>
</organism>
<sequence length="682" mass="76885">MDREMTEYLNRMQMKETSELFAKCSTICFDRCVSNFTSRKLNDSELNCIELCSQKFAKMNQRLTTRLGMNVTKVVYHIDEEDTPYLVKVNQPPDKCTLRDFKDVLSKKFSQYYFRDKDADFGVVKEEIKNDDDILPHFDGTVKAWLVTTESSKLRVQNIPVDFMSDDCTYQDSDSVYTVNAQVPFKNIRFGKKPARIHKLFQKRRNRYELAGDSDVNRSNIYDSEEESSRFSSVSSYSKQRLSRHKKHVVQRIERIDEDVSSLTDSTMSLTIITVTLNMDKANFLGISIVGQSVPSNGSNEGSNAGGAGIYIGAIMPNGAVALDGHIEVGDLLLEVNGISFEHMTNEQAVATLRDQVQRLGPITLVVAKCWDPNPASSSHASGTGGMRHLLDPSEPARPIDTRAWLAHTNAALRQMQQQKNQRANSSIGSKSLNDSENLPLLQSQLLASHEAKSNLCLLLSDFSALRAFLEEVTFRETVHQCNGSLNISTELNLVVKMLLLSPEPKLEMRDRVWLKILIPAAVLGSDLVDWVKNFVDGIESHKDAIKYVRNLVHFDFLRHPVGKRTFSLHCYYLFTELSLSLCWQALLKKLDAVLENQLKEVNTLLPNKTPSSLFWNIPYHDDPLRARLLAVVSNCDTFNWPSPPDSTNTQPTPVANNTVFATDTTYMNCLQPLPNHAASLS</sequence>
<dbReference type="AlphaFoldDB" id="A0ABD2PRR4"/>
<proteinExistence type="inferred from homology"/>
<gene>
    <name evidence="10" type="ORF">Ciccas_011726</name>
</gene>
<dbReference type="InterPro" id="IPR015506">
    <property type="entry name" value="Dsh/Dvl-rel"/>
</dbReference>
<dbReference type="PROSITE" id="PS50186">
    <property type="entry name" value="DEP"/>
    <property type="match status" value="1"/>
</dbReference>
<dbReference type="FunFam" id="2.30.42.10:FF:000203">
    <property type="entry name" value="DiSHevelled related"/>
    <property type="match status" value="1"/>
</dbReference>
<feature type="non-terminal residue" evidence="10">
    <location>
        <position position="682"/>
    </location>
</feature>
<dbReference type="SMART" id="SM00049">
    <property type="entry name" value="DEP"/>
    <property type="match status" value="1"/>
</dbReference>
<dbReference type="InterPro" id="IPR035427">
    <property type="entry name" value="Tim10-like_dom_sf"/>
</dbReference>
<protein>
    <submittedName>
        <fullName evidence="10">Uncharacterized protein</fullName>
    </submittedName>
</protein>
<dbReference type="GO" id="GO:0005737">
    <property type="term" value="C:cytoplasm"/>
    <property type="evidence" value="ECO:0007669"/>
    <property type="project" value="UniProtKB-SubCell"/>
</dbReference>
<keyword evidence="5 6" id="KW-0879">Wnt signaling pathway</keyword>
<feature type="domain" description="PDZ" evidence="7">
    <location>
        <begin position="274"/>
        <end position="355"/>
    </location>
</feature>
<accession>A0ABD2PRR4</accession>
<dbReference type="InterPro" id="IPR029071">
    <property type="entry name" value="Ubiquitin-like_domsf"/>
</dbReference>
<keyword evidence="4" id="KW-0963">Cytoplasm</keyword>
<feature type="domain" description="DIX" evidence="9">
    <location>
        <begin position="69"/>
        <end position="150"/>
    </location>
</feature>
<dbReference type="SUPFAM" id="SSF144122">
    <property type="entry name" value="Tim10-like"/>
    <property type="match status" value="1"/>
</dbReference>
<dbReference type="SMART" id="SM00021">
    <property type="entry name" value="DAX"/>
    <property type="match status" value="1"/>
</dbReference>
<dbReference type="Gene3D" id="2.30.42.10">
    <property type="match status" value="1"/>
</dbReference>
<comment type="subcellular location">
    <subcellularLocation>
        <location evidence="1">Cytoplasm</location>
    </subcellularLocation>
</comment>
<feature type="domain" description="DEP" evidence="8">
    <location>
        <begin position="503"/>
        <end position="577"/>
    </location>
</feature>
<dbReference type="Gene3D" id="2.40.240.130">
    <property type="match status" value="1"/>
</dbReference>
<comment type="similarity">
    <text evidence="2">Belongs to the DSH family.</text>
</comment>
<dbReference type="PROSITE" id="PS50841">
    <property type="entry name" value="DIX"/>
    <property type="match status" value="1"/>
</dbReference>
<dbReference type="Pfam" id="PF02953">
    <property type="entry name" value="zf-Tim10_DDP"/>
    <property type="match status" value="1"/>
</dbReference>
<dbReference type="InterPro" id="IPR000591">
    <property type="entry name" value="DEP_dom"/>
</dbReference>
<keyword evidence="3" id="KW-0217">Developmental protein</keyword>
<dbReference type="InterPro" id="IPR036390">
    <property type="entry name" value="WH_DNA-bd_sf"/>
</dbReference>
<evidence type="ECO:0000256" key="4">
    <source>
        <dbReference type="ARBA" id="ARBA00022490"/>
    </source>
</evidence>
<dbReference type="PROSITE" id="PS50106">
    <property type="entry name" value="PDZ"/>
    <property type="match status" value="1"/>
</dbReference>
<dbReference type="InterPro" id="IPR001158">
    <property type="entry name" value="DIX"/>
</dbReference>
<dbReference type="Pfam" id="PF00610">
    <property type="entry name" value="DEP"/>
    <property type="match status" value="1"/>
</dbReference>
<dbReference type="FunFam" id="2.40.240.130:FF:000001">
    <property type="entry name" value="Segment polarity protein dishevelled homolog DVL-1"/>
    <property type="match status" value="1"/>
</dbReference>
<evidence type="ECO:0000313" key="11">
    <source>
        <dbReference type="Proteomes" id="UP001626550"/>
    </source>
</evidence>
<evidence type="ECO:0000256" key="6">
    <source>
        <dbReference type="PROSITE-ProRule" id="PRU00069"/>
    </source>
</evidence>
<dbReference type="InterPro" id="IPR038207">
    <property type="entry name" value="DIX_dom_sf"/>
</dbReference>
<evidence type="ECO:0000256" key="3">
    <source>
        <dbReference type="ARBA" id="ARBA00022473"/>
    </source>
</evidence>
<dbReference type="InterPro" id="IPR036034">
    <property type="entry name" value="PDZ_sf"/>
</dbReference>
<evidence type="ECO:0000256" key="5">
    <source>
        <dbReference type="ARBA" id="ARBA00022687"/>
    </source>
</evidence>
<keyword evidence="11" id="KW-1185">Reference proteome</keyword>
<evidence type="ECO:0000313" key="10">
    <source>
        <dbReference type="EMBL" id="KAL3309723.1"/>
    </source>
</evidence>
<dbReference type="SUPFAM" id="SSF54236">
    <property type="entry name" value="Ubiquitin-like"/>
    <property type="match status" value="1"/>
</dbReference>
<dbReference type="PANTHER" id="PTHR10878:SF25">
    <property type="entry name" value="SEGMENT POLARITY PROTEIN DISHEVELLED"/>
    <property type="match status" value="1"/>
</dbReference>